<organism evidence="3 4">
    <name type="scientific">Anaeroselena agilis</name>
    <dbReference type="NCBI Taxonomy" id="3063788"/>
    <lineage>
        <taxon>Bacteria</taxon>
        <taxon>Bacillati</taxon>
        <taxon>Bacillota</taxon>
        <taxon>Negativicutes</taxon>
        <taxon>Acetonemataceae</taxon>
        <taxon>Anaeroselena</taxon>
    </lineage>
</organism>
<feature type="signal peptide" evidence="2">
    <location>
        <begin position="1"/>
        <end position="23"/>
    </location>
</feature>
<dbReference type="NCBIfam" id="TIGR02867">
    <property type="entry name" value="spore_II_P"/>
    <property type="match status" value="1"/>
</dbReference>
<keyword evidence="1" id="KW-1133">Transmembrane helix</keyword>
<dbReference type="InterPro" id="IPR010897">
    <property type="entry name" value="Spore_II_P"/>
</dbReference>
<dbReference type="Proteomes" id="UP001254848">
    <property type="component" value="Unassembled WGS sequence"/>
</dbReference>
<name>A0ABU3P110_9FIRM</name>
<feature type="chain" id="PRO_5045411092" evidence="2">
    <location>
        <begin position="24"/>
        <end position="387"/>
    </location>
</feature>
<keyword evidence="1" id="KW-0472">Membrane</keyword>
<feature type="transmembrane region" description="Helical" evidence="1">
    <location>
        <begin position="340"/>
        <end position="362"/>
    </location>
</feature>
<protein>
    <submittedName>
        <fullName evidence="3">Stage II sporulation protein P</fullName>
    </submittedName>
</protein>
<sequence>MGRVAFYLALCLCLATPLAPAEAADPHELTAGYMTVADERGAVILETGLIVRPGDMFIGEDNRLYEINAVEGTLAKARFLRDEPLAALDASIPVQAPVPPPGGPVPAAPVAPDTVRTPSPAPPQQLIAIYYTHNDESYIPTDGKATINGNGGIFNVGGAFARRLIELGYAVENDQTRHDPHDANAYQRSRRTFKRLLEQGPAASFDIHRDSAPLSSYQVTIDGQPAAKMLLVVGRQNQNRQTTLNYAKKIKAAVDSRYKGLIRGIFIAHGNYNQDLSPRTMLVEMGTQYNSRDAAERTAAFFADTVPLFLAPPPKTPVAAAAPGSEGPPAADEGGFVRDIVNIVAVLVAGIAGFLFISTGSWREARRKLARFRRLEFTNFLGKKRKE</sequence>
<comment type="caution">
    <text evidence="3">The sequence shown here is derived from an EMBL/GenBank/DDBJ whole genome shotgun (WGS) entry which is preliminary data.</text>
</comment>
<accession>A0ABU3P110</accession>
<evidence type="ECO:0000256" key="1">
    <source>
        <dbReference type="SAM" id="Phobius"/>
    </source>
</evidence>
<dbReference type="RefSeq" id="WP_413781209.1">
    <property type="nucleotide sequence ID" value="NZ_JAUOZS010000001.1"/>
</dbReference>
<keyword evidence="1" id="KW-0812">Transmembrane</keyword>
<dbReference type="Pfam" id="PF07454">
    <property type="entry name" value="SpoIIP"/>
    <property type="match status" value="1"/>
</dbReference>
<reference evidence="3 4" key="1">
    <citation type="submission" date="2023-07" db="EMBL/GenBank/DDBJ databases">
        <title>The novel representative of Negativicutes class, Anaeroselena agilis gen. nov. sp. nov.</title>
        <authorList>
            <person name="Prokofeva M.I."/>
            <person name="Elcheninov A.G."/>
            <person name="Klyukina A."/>
            <person name="Kublanov I.V."/>
            <person name="Frolov E.N."/>
            <person name="Podosokorskaya O.A."/>
        </authorList>
    </citation>
    <scope>NUCLEOTIDE SEQUENCE [LARGE SCALE GENOMIC DNA]</scope>
    <source>
        <strain evidence="3 4">4137-cl</strain>
    </source>
</reference>
<evidence type="ECO:0000313" key="3">
    <source>
        <dbReference type="EMBL" id="MDT8902734.1"/>
    </source>
</evidence>
<dbReference type="EMBL" id="JAUOZS010000001">
    <property type="protein sequence ID" value="MDT8902734.1"/>
    <property type="molecule type" value="Genomic_DNA"/>
</dbReference>
<evidence type="ECO:0000256" key="2">
    <source>
        <dbReference type="SAM" id="SignalP"/>
    </source>
</evidence>
<keyword evidence="4" id="KW-1185">Reference proteome</keyword>
<keyword evidence="2" id="KW-0732">Signal</keyword>
<gene>
    <name evidence="3" type="ORF">Q4T40_15930</name>
</gene>
<evidence type="ECO:0000313" key="4">
    <source>
        <dbReference type="Proteomes" id="UP001254848"/>
    </source>
</evidence>
<proteinExistence type="predicted"/>